<evidence type="ECO:0000256" key="7">
    <source>
        <dbReference type="SAM" id="Phobius"/>
    </source>
</evidence>
<proteinExistence type="predicted"/>
<evidence type="ECO:0000256" key="4">
    <source>
        <dbReference type="ARBA" id="ARBA00022989"/>
    </source>
</evidence>
<dbReference type="STRING" id="937777.Deipe_3025"/>
<dbReference type="PANTHER" id="PTHR30213:SF1">
    <property type="entry name" value="INNER MEMBRANE PROTEIN YHJD"/>
    <property type="match status" value="1"/>
</dbReference>
<keyword evidence="9" id="KW-1185">Reference proteome</keyword>
<dbReference type="NCBIfam" id="TIGR00765">
    <property type="entry name" value="yihY_not_rbn"/>
    <property type="match status" value="1"/>
</dbReference>
<accession>L0A625</accession>
<name>L0A625_DEIPD</name>
<feature type="compositionally biased region" description="Low complexity" evidence="6">
    <location>
        <begin position="330"/>
        <end position="342"/>
    </location>
</feature>
<dbReference type="RefSeq" id="WP_015236776.1">
    <property type="nucleotide sequence ID" value="NC_019793.1"/>
</dbReference>
<organism evidence="8 9">
    <name type="scientific">Deinococcus peraridilitoris (strain DSM 19664 / LMG 22246 / CIP 109416 / KR-200)</name>
    <dbReference type="NCBI Taxonomy" id="937777"/>
    <lineage>
        <taxon>Bacteria</taxon>
        <taxon>Thermotogati</taxon>
        <taxon>Deinococcota</taxon>
        <taxon>Deinococci</taxon>
        <taxon>Deinococcales</taxon>
        <taxon>Deinococcaceae</taxon>
        <taxon>Deinococcus</taxon>
    </lineage>
</organism>
<dbReference type="HOGENOM" id="CLU_045539_5_1_0"/>
<evidence type="ECO:0000256" key="3">
    <source>
        <dbReference type="ARBA" id="ARBA00022692"/>
    </source>
</evidence>
<keyword evidence="4 7" id="KW-1133">Transmembrane helix</keyword>
<keyword evidence="3 7" id="KW-0812">Transmembrane</keyword>
<dbReference type="GO" id="GO:0005886">
    <property type="term" value="C:plasma membrane"/>
    <property type="evidence" value="ECO:0007669"/>
    <property type="project" value="UniProtKB-SubCell"/>
</dbReference>
<feature type="transmembrane region" description="Helical" evidence="7">
    <location>
        <begin position="93"/>
        <end position="111"/>
    </location>
</feature>
<gene>
    <name evidence="8" type="ordered locus">Deipe_3025</name>
</gene>
<feature type="region of interest" description="Disordered" evidence="6">
    <location>
        <begin position="285"/>
        <end position="342"/>
    </location>
</feature>
<dbReference type="InterPro" id="IPR017039">
    <property type="entry name" value="Virul_fac_BrkB"/>
</dbReference>
<dbReference type="EMBL" id="CP003382">
    <property type="protein sequence ID" value="AFZ68475.1"/>
    <property type="molecule type" value="Genomic_DNA"/>
</dbReference>
<dbReference type="KEGG" id="dpd:Deipe_3025"/>
<evidence type="ECO:0000256" key="5">
    <source>
        <dbReference type="ARBA" id="ARBA00023136"/>
    </source>
</evidence>
<evidence type="ECO:0000313" key="8">
    <source>
        <dbReference type="EMBL" id="AFZ68475.1"/>
    </source>
</evidence>
<reference evidence="9" key="1">
    <citation type="submission" date="2012-03" db="EMBL/GenBank/DDBJ databases">
        <title>Complete sequence of chromosome of Deinococcus peraridilitoris DSM 19664.</title>
        <authorList>
            <person name="Lucas S."/>
            <person name="Copeland A."/>
            <person name="Lapidus A."/>
            <person name="Glavina del Rio T."/>
            <person name="Dalin E."/>
            <person name="Tice H."/>
            <person name="Bruce D."/>
            <person name="Goodwin L."/>
            <person name="Pitluck S."/>
            <person name="Peters L."/>
            <person name="Mikhailova N."/>
            <person name="Lu M."/>
            <person name="Kyrpides N."/>
            <person name="Mavromatis K."/>
            <person name="Ivanova N."/>
            <person name="Brettin T."/>
            <person name="Detter J.C."/>
            <person name="Han C."/>
            <person name="Larimer F."/>
            <person name="Land M."/>
            <person name="Hauser L."/>
            <person name="Markowitz V."/>
            <person name="Cheng J.-F."/>
            <person name="Hugenholtz P."/>
            <person name="Woyke T."/>
            <person name="Wu D."/>
            <person name="Pukall R."/>
            <person name="Steenblock K."/>
            <person name="Brambilla E."/>
            <person name="Klenk H.-P."/>
            <person name="Eisen J.A."/>
        </authorList>
    </citation>
    <scope>NUCLEOTIDE SEQUENCE [LARGE SCALE GENOMIC DNA]</scope>
    <source>
        <strain evidence="9">DSM 19664 / LMG 22246 / CIP 109416 / KR-200</strain>
    </source>
</reference>
<keyword evidence="2" id="KW-1003">Cell membrane</keyword>
<evidence type="ECO:0000256" key="1">
    <source>
        <dbReference type="ARBA" id="ARBA00004651"/>
    </source>
</evidence>
<sequence>MKLPELFSLLGDAAKAFSADRAPRLAAALAYYTIFALAPLLFMVIVIAGLVLGQDEVQTQLLALVPQNMGGGEESTFIKDLVEKVDVESGRGLAAVLGTVTLFMGATGLFANLQQTINALWGADPPPVNGFLNIIRTRLVSFALVVLIAVLILAYLIGSTILSAFATTLGETIGAGAILARLASLLLGIGLFSVIFAMIYKYLPDVRLQWREVWTGAIFTATLFTVGQLLISLYFARVSPGSVFGAAGSLVVLLLWIYYSSMILFFGAEMTWVYSQKYGSQGGGAQSPDKKQALAQKGSDIPTNVSRQEREAVERTPGSQLPTGAATPYSGQSDRQQGGQGSARGAVGAVVIPAAPVPGPGRAALHAVYSVLALPALTLFGVTRAVGRLVRRRR</sequence>
<dbReference type="PANTHER" id="PTHR30213">
    <property type="entry name" value="INNER MEMBRANE PROTEIN YHJD"/>
    <property type="match status" value="1"/>
</dbReference>
<feature type="transmembrane region" description="Helical" evidence="7">
    <location>
        <begin position="243"/>
        <end position="268"/>
    </location>
</feature>
<feature type="transmembrane region" description="Helical" evidence="7">
    <location>
        <begin position="139"/>
        <end position="166"/>
    </location>
</feature>
<feature type="transmembrane region" description="Helical" evidence="7">
    <location>
        <begin position="367"/>
        <end position="387"/>
    </location>
</feature>
<feature type="transmembrane region" description="Helical" evidence="7">
    <location>
        <begin position="214"/>
        <end position="236"/>
    </location>
</feature>
<protein>
    <submittedName>
        <fullName evidence="8">Putative membrane protein</fullName>
    </submittedName>
</protein>
<dbReference type="Proteomes" id="UP000010467">
    <property type="component" value="Chromosome"/>
</dbReference>
<keyword evidence="5 7" id="KW-0472">Membrane</keyword>
<dbReference type="eggNOG" id="COG1295">
    <property type="taxonomic scope" value="Bacteria"/>
</dbReference>
<evidence type="ECO:0000313" key="9">
    <source>
        <dbReference type="Proteomes" id="UP000010467"/>
    </source>
</evidence>
<evidence type="ECO:0000256" key="6">
    <source>
        <dbReference type="SAM" id="MobiDB-lite"/>
    </source>
</evidence>
<dbReference type="AlphaFoldDB" id="L0A625"/>
<evidence type="ECO:0000256" key="2">
    <source>
        <dbReference type="ARBA" id="ARBA00022475"/>
    </source>
</evidence>
<feature type="transmembrane region" description="Helical" evidence="7">
    <location>
        <begin position="178"/>
        <end position="202"/>
    </location>
</feature>
<feature type="transmembrane region" description="Helical" evidence="7">
    <location>
        <begin position="28"/>
        <end position="52"/>
    </location>
</feature>
<dbReference type="Pfam" id="PF03631">
    <property type="entry name" value="Virul_fac_BrkB"/>
    <property type="match status" value="1"/>
</dbReference>
<comment type="subcellular location">
    <subcellularLocation>
        <location evidence="1">Cell membrane</location>
        <topology evidence="1">Multi-pass membrane protein</topology>
    </subcellularLocation>
</comment>
<dbReference type="PATRIC" id="fig|937777.3.peg.3041"/>
<dbReference type="OrthoDB" id="9797028at2"/>